<dbReference type="CDD" id="cd14014">
    <property type="entry name" value="STKc_PknB_like"/>
    <property type="match status" value="1"/>
</dbReference>
<gene>
    <name evidence="8" type="primary">pknB_13</name>
    <name evidence="8" type="ORF">LuPra_02677</name>
</gene>
<dbReference type="InterPro" id="IPR017441">
    <property type="entry name" value="Protein_kinase_ATP_BS"/>
</dbReference>
<dbReference type="InterPro" id="IPR008271">
    <property type="entry name" value="Ser/Thr_kinase_AS"/>
</dbReference>
<sequence>MSPARWQRVKSLFHEAAEYAPGARADFLDEACANDPEVRIEVESLLARDACGPGLLNSELDVAEWLGQERSRLLREVLVERARNSGVDLPESADSVRQNVPRTAGSSGQSAVSLKAGDGVGPYRVLDLLGAGGMGQVYKAADTRLNRLVALKLLSPVALEPSRIHRFMREARAASALNHPNICTVYDIGAYHGEPYLVMELLDGQTLDALIARGPLTVNRVLDLGRQIVRGLQAAHAAGIVHRDIKPANIFVTSTGQAKILDFGLATTSAAPSDDALDDAGPATPIDPLTRPGSIAGTPGYMSPEQARGLGLDARSDLFSVGLVLLEMVTGKAPSVERALGPPQDCLADPVASRTQARGLPRAVRRVLRKALAHTPADRHQTAGELLNDLDRVSAARARRPFYATAALLGLAVVAAASLVTSRERRSPSLAPEWVQVTNFSDSATEPALSADGQLLTFLRGPRTFSTLGQVYVMRLPDGEPRALTDDNRMKMSPVFSPDTQEIAYTRIDAAWGWDTWRVPLSGGTAGPFVLNASGLSWISRDALLFSEIGRGIHMSIVTSDDQRRSPRSVYLPPRTGMAHRAYLSPDRRWVLVAEMEASVWLPCRLVPFDGRSRGRAVGPPRASCTSAAWSPDGRWMYLSANAGGAFHLWRQAFPDGTPEQITAGPAEEEGIAMAPDGRSLITSVGTGTSTIWMKDRRGERPLSEQGHSFLPTFSRDGRTVYYLANQRPGASQATRGELWAVNADNGVRRRLALSDAILRYAVDADSNEVYFVTVGDTLKATLWRAALDGRSAPRQMADDVGKSLAVTDDGVLFLAYEGANTYVFVGRREGTPARKALSKPVVSLVAVSPDGRWLVVTDDTAVGKVRAPIVLYPRGGSVTSRAPLCGACFVKWVGDGRYLSVIFSGFSDAEHRSTYLVPIPAGELLPPLFRQGRLVEEAEVAATPGVRVIRGAVSFGADLDTYVYAKLVSHRNLFRIPLE</sequence>
<dbReference type="PANTHER" id="PTHR43289">
    <property type="entry name" value="MITOGEN-ACTIVATED PROTEIN KINASE KINASE KINASE 20-RELATED"/>
    <property type="match status" value="1"/>
</dbReference>
<dbReference type="AlphaFoldDB" id="A0A143PMS2"/>
<name>A0A143PMS2_LUTPR</name>
<dbReference type="InterPro" id="IPR000719">
    <property type="entry name" value="Prot_kinase_dom"/>
</dbReference>
<dbReference type="GO" id="GO:0005524">
    <property type="term" value="F:ATP binding"/>
    <property type="evidence" value="ECO:0007669"/>
    <property type="project" value="UniProtKB-UniRule"/>
</dbReference>
<dbReference type="PANTHER" id="PTHR43289:SF34">
    <property type="entry name" value="SERINE_THREONINE-PROTEIN KINASE YBDM-RELATED"/>
    <property type="match status" value="1"/>
</dbReference>
<dbReference type="SMART" id="SM00220">
    <property type="entry name" value="S_TKc"/>
    <property type="match status" value="1"/>
</dbReference>
<accession>A0A143PMS2</accession>
<dbReference type="InterPro" id="IPR011659">
    <property type="entry name" value="WD40"/>
</dbReference>
<evidence type="ECO:0000259" key="7">
    <source>
        <dbReference type="PROSITE" id="PS50011"/>
    </source>
</evidence>
<dbReference type="PROSITE" id="PS00108">
    <property type="entry name" value="PROTEIN_KINASE_ST"/>
    <property type="match status" value="1"/>
</dbReference>
<dbReference type="PROSITE" id="PS00107">
    <property type="entry name" value="PROTEIN_KINASE_ATP"/>
    <property type="match status" value="1"/>
</dbReference>
<evidence type="ECO:0000256" key="2">
    <source>
        <dbReference type="ARBA" id="ARBA00022741"/>
    </source>
</evidence>
<dbReference type="SUPFAM" id="SSF56112">
    <property type="entry name" value="Protein kinase-like (PK-like)"/>
    <property type="match status" value="1"/>
</dbReference>
<feature type="domain" description="Protein kinase" evidence="7">
    <location>
        <begin position="123"/>
        <end position="403"/>
    </location>
</feature>
<dbReference type="SUPFAM" id="SSF63829">
    <property type="entry name" value="Calcium-dependent phosphotriesterase"/>
    <property type="match status" value="1"/>
</dbReference>
<dbReference type="Gene3D" id="2.120.10.30">
    <property type="entry name" value="TolB, C-terminal domain"/>
    <property type="match status" value="2"/>
</dbReference>
<keyword evidence="3 8" id="KW-0418">Kinase</keyword>
<dbReference type="Gene3D" id="1.10.510.10">
    <property type="entry name" value="Transferase(Phosphotransferase) domain 1"/>
    <property type="match status" value="1"/>
</dbReference>
<organism evidence="8 9">
    <name type="scientific">Luteitalea pratensis</name>
    <dbReference type="NCBI Taxonomy" id="1855912"/>
    <lineage>
        <taxon>Bacteria</taxon>
        <taxon>Pseudomonadati</taxon>
        <taxon>Acidobacteriota</taxon>
        <taxon>Vicinamibacteria</taxon>
        <taxon>Vicinamibacterales</taxon>
        <taxon>Vicinamibacteraceae</taxon>
        <taxon>Luteitalea</taxon>
    </lineage>
</organism>
<feature type="binding site" evidence="5">
    <location>
        <position position="152"/>
    </location>
    <ligand>
        <name>ATP</name>
        <dbReference type="ChEBI" id="CHEBI:30616"/>
    </ligand>
</feature>
<reference evidence="8 9" key="1">
    <citation type="journal article" date="2016" name="Genome Announc.">
        <title>First Complete Genome Sequence of a Subdivision 6 Acidobacterium Strain.</title>
        <authorList>
            <person name="Huang S."/>
            <person name="Vieira S."/>
            <person name="Bunk B."/>
            <person name="Riedel T."/>
            <person name="Sproer C."/>
            <person name="Overmann J."/>
        </authorList>
    </citation>
    <scope>NUCLEOTIDE SEQUENCE [LARGE SCALE GENOMIC DNA]</scope>
    <source>
        <strain evidence="9">DSM 100886 HEG_-6_39</strain>
    </source>
</reference>
<keyword evidence="9" id="KW-1185">Reference proteome</keyword>
<evidence type="ECO:0000256" key="4">
    <source>
        <dbReference type="ARBA" id="ARBA00022840"/>
    </source>
</evidence>
<dbReference type="InterPro" id="IPR011009">
    <property type="entry name" value="Kinase-like_dom_sf"/>
</dbReference>
<evidence type="ECO:0000256" key="3">
    <source>
        <dbReference type="ARBA" id="ARBA00022777"/>
    </source>
</evidence>
<feature type="compositionally biased region" description="Polar residues" evidence="6">
    <location>
        <begin position="95"/>
        <end position="112"/>
    </location>
</feature>
<dbReference type="Gene3D" id="3.30.200.20">
    <property type="entry name" value="Phosphorylase Kinase, domain 1"/>
    <property type="match status" value="1"/>
</dbReference>
<evidence type="ECO:0000256" key="1">
    <source>
        <dbReference type="ARBA" id="ARBA00022679"/>
    </source>
</evidence>
<dbReference type="EC" id="2.7.11.1" evidence="8"/>
<dbReference type="InterPro" id="IPR011042">
    <property type="entry name" value="6-blade_b-propeller_TolB-like"/>
</dbReference>
<dbReference type="STRING" id="1855912.LuPra_02677"/>
<keyword evidence="2 5" id="KW-0547">Nucleotide-binding</keyword>
<dbReference type="SUPFAM" id="SSF82171">
    <property type="entry name" value="DPP6 N-terminal domain-like"/>
    <property type="match status" value="1"/>
</dbReference>
<reference evidence="9" key="2">
    <citation type="submission" date="2016-04" db="EMBL/GenBank/DDBJ databases">
        <title>First Complete Genome Sequence of a Subdivision 6 Acidobacterium.</title>
        <authorList>
            <person name="Huang S."/>
            <person name="Vieira S."/>
            <person name="Bunk B."/>
            <person name="Riedel T."/>
            <person name="Sproeer C."/>
            <person name="Overmann J."/>
        </authorList>
    </citation>
    <scope>NUCLEOTIDE SEQUENCE [LARGE SCALE GENOMIC DNA]</scope>
    <source>
        <strain evidence="9">DSM 100886 HEG_-6_39</strain>
    </source>
</reference>
<feature type="region of interest" description="Disordered" evidence="6">
    <location>
        <begin position="89"/>
        <end position="113"/>
    </location>
</feature>
<feature type="region of interest" description="Disordered" evidence="6">
    <location>
        <begin position="280"/>
        <end position="299"/>
    </location>
</feature>
<dbReference type="Pfam" id="PF07676">
    <property type="entry name" value="PD40"/>
    <property type="match status" value="3"/>
</dbReference>
<protein>
    <submittedName>
        <fullName evidence="8">Serine/threonine-protein kinase PknB</fullName>
        <ecNumber evidence="8">2.7.11.1</ecNumber>
    </submittedName>
</protein>
<keyword evidence="1 8" id="KW-0808">Transferase</keyword>
<dbReference type="Proteomes" id="UP000076079">
    <property type="component" value="Chromosome"/>
</dbReference>
<keyword evidence="4 5" id="KW-0067">ATP-binding</keyword>
<dbReference type="GO" id="GO:0004674">
    <property type="term" value="F:protein serine/threonine kinase activity"/>
    <property type="evidence" value="ECO:0007669"/>
    <property type="project" value="UniProtKB-EC"/>
</dbReference>
<dbReference type="PROSITE" id="PS50011">
    <property type="entry name" value="PROTEIN_KINASE_DOM"/>
    <property type="match status" value="1"/>
</dbReference>
<evidence type="ECO:0000256" key="5">
    <source>
        <dbReference type="PROSITE-ProRule" id="PRU10141"/>
    </source>
</evidence>
<dbReference type="Pfam" id="PF00069">
    <property type="entry name" value="Pkinase"/>
    <property type="match status" value="1"/>
</dbReference>
<proteinExistence type="predicted"/>
<evidence type="ECO:0000256" key="6">
    <source>
        <dbReference type="SAM" id="MobiDB-lite"/>
    </source>
</evidence>
<dbReference type="KEGG" id="abac:LuPra_02677"/>
<dbReference type="RefSeq" id="WP_162271380.1">
    <property type="nucleotide sequence ID" value="NZ_CP015136.1"/>
</dbReference>
<dbReference type="EMBL" id="CP015136">
    <property type="protein sequence ID" value="AMY09460.1"/>
    <property type="molecule type" value="Genomic_DNA"/>
</dbReference>
<evidence type="ECO:0000313" key="9">
    <source>
        <dbReference type="Proteomes" id="UP000076079"/>
    </source>
</evidence>
<evidence type="ECO:0000313" key="8">
    <source>
        <dbReference type="EMBL" id="AMY09460.1"/>
    </source>
</evidence>